<evidence type="ECO:0000313" key="2">
    <source>
        <dbReference type="EMBL" id="OHA03711.1"/>
    </source>
</evidence>
<keyword evidence="1" id="KW-0472">Membrane</keyword>
<evidence type="ECO:0008006" key="4">
    <source>
        <dbReference type="Google" id="ProtNLM"/>
    </source>
</evidence>
<reference evidence="2 3" key="1">
    <citation type="journal article" date="2016" name="Nat. Commun.">
        <title>Thousands of microbial genomes shed light on interconnected biogeochemical processes in an aquifer system.</title>
        <authorList>
            <person name="Anantharaman K."/>
            <person name="Brown C.T."/>
            <person name="Hug L.A."/>
            <person name="Sharon I."/>
            <person name="Castelle C.J."/>
            <person name="Probst A.J."/>
            <person name="Thomas B.C."/>
            <person name="Singh A."/>
            <person name="Wilkins M.J."/>
            <person name="Karaoz U."/>
            <person name="Brodie E.L."/>
            <person name="Williams K.H."/>
            <person name="Hubbard S.S."/>
            <person name="Banfield J.F."/>
        </authorList>
    </citation>
    <scope>NUCLEOTIDE SEQUENCE [LARGE SCALE GENOMIC DNA]</scope>
</reference>
<dbReference type="EMBL" id="MHQL01000010">
    <property type="protein sequence ID" value="OHA03711.1"/>
    <property type="molecule type" value="Genomic_DNA"/>
</dbReference>
<feature type="transmembrane region" description="Helical" evidence="1">
    <location>
        <begin position="12"/>
        <end position="32"/>
    </location>
</feature>
<evidence type="ECO:0000313" key="3">
    <source>
        <dbReference type="Proteomes" id="UP000177811"/>
    </source>
</evidence>
<gene>
    <name evidence="2" type="ORF">A3C16_03695</name>
</gene>
<protein>
    <recommendedName>
        <fullName evidence="4">PEGA domain-containing protein</fullName>
    </recommendedName>
</protein>
<comment type="caution">
    <text evidence="2">The sequence shown here is derived from an EMBL/GenBank/DDBJ whole genome shotgun (WGS) entry which is preliminary data.</text>
</comment>
<proteinExistence type="predicted"/>
<keyword evidence="1" id="KW-0812">Transmembrane</keyword>
<dbReference type="SUPFAM" id="SSF63825">
    <property type="entry name" value="YWTD domain"/>
    <property type="match status" value="1"/>
</dbReference>
<sequence>MALTKTTRRVIFYASVALFLLATPVIILYSLGYTVNIQDKTIQTTGGIFVKTVMHPGFTIFLDGVFYKETSFLSRGALVTDLRPGYHSVAVAKDGYLPWTKNVLVESRRVAEFRFIVLVPEPQNQAHIATTTPHISDARFLLRDVIFESTSPLAPPLVTDPSFASAGNTRHLLSANLTIADWNEEQNRILFVRTDPTTDSAFWSIGILADNSYEERWKRPTRFFVKTNTATTTPRILEARGVRRIALDPERNDGIFILDTSGTVYRGSTASNDITPFVPNVAFFSPVANALAFIDTNGFLASADTQSDAIAVIGRRGFFLKPNVPPQFARASSEALAIIDSAGGLFLQEPGSPELAQVDSGARGMMFDKTGAKLLVWKEQEIFVHWLKEQEQQPQRAKNERSKIVLWPEVTIKKAIWQTNTYEHIIFSTQNGLFLSDVDNRGGLNIQKITDGPIIDFIYDKKEKRLRWLDEKHILEIEL</sequence>
<accession>A0A1G2KYZ6</accession>
<dbReference type="AlphaFoldDB" id="A0A1G2KYZ6"/>
<dbReference type="Proteomes" id="UP000177811">
    <property type="component" value="Unassembled WGS sequence"/>
</dbReference>
<keyword evidence="1" id="KW-1133">Transmembrane helix</keyword>
<organism evidence="2 3">
    <name type="scientific">Candidatus Sungbacteria bacterium RIFCSPHIGHO2_02_FULL_51_29</name>
    <dbReference type="NCBI Taxonomy" id="1802273"/>
    <lineage>
        <taxon>Bacteria</taxon>
        <taxon>Candidatus Sungiibacteriota</taxon>
    </lineage>
</organism>
<evidence type="ECO:0000256" key="1">
    <source>
        <dbReference type="SAM" id="Phobius"/>
    </source>
</evidence>
<name>A0A1G2KYZ6_9BACT</name>